<dbReference type="Proteomes" id="UP000594263">
    <property type="component" value="Unplaced"/>
</dbReference>
<evidence type="ECO:0000256" key="5">
    <source>
        <dbReference type="ARBA" id="ARBA00022927"/>
    </source>
</evidence>
<dbReference type="GO" id="GO:0000045">
    <property type="term" value="P:autophagosome assembly"/>
    <property type="evidence" value="ECO:0007669"/>
    <property type="project" value="TreeGrafter"/>
</dbReference>
<dbReference type="EnsemblPlants" id="Kaladp0010s0033.1.v1.1">
    <property type="protein sequence ID" value="Kaladp0010s0033.1.v1.1"/>
    <property type="gene ID" value="Kaladp0010s0033.v1.1"/>
</dbReference>
<evidence type="ECO:0000256" key="3">
    <source>
        <dbReference type="ARBA" id="ARBA00022448"/>
    </source>
</evidence>
<dbReference type="GO" id="GO:1900056">
    <property type="term" value="P:negative regulation of leaf senescence"/>
    <property type="evidence" value="ECO:0007669"/>
    <property type="project" value="EnsemblPlants"/>
</dbReference>
<dbReference type="GO" id="GO:0019779">
    <property type="term" value="F:Atg8 activating enzyme activity"/>
    <property type="evidence" value="ECO:0007669"/>
    <property type="project" value="TreeGrafter"/>
</dbReference>
<evidence type="ECO:0000256" key="8">
    <source>
        <dbReference type="RuleBase" id="RU366022"/>
    </source>
</evidence>
<reference evidence="11" key="1">
    <citation type="submission" date="2021-01" db="UniProtKB">
        <authorList>
            <consortium name="EnsemblPlants"/>
        </authorList>
    </citation>
    <scope>IDENTIFICATION</scope>
</reference>
<dbReference type="Gene3D" id="3.40.50.720">
    <property type="entry name" value="NAD(P)-binding Rossmann-like Domain"/>
    <property type="match status" value="1"/>
</dbReference>
<feature type="domain" description="Ubiquitin-like modifier-activating enzyme Atg7 N-terminal" evidence="10">
    <location>
        <begin position="10"/>
        <end position="327"/>
    </location>
</feature>
<dbReference type="Pfam" id="PF16420">
    <property type="entry name" value="ATG7_N"/>
    <property type="match status" value="1"/>
</dbReference>
<dbReference type="FunFam" id="3.40.140.100:FF:000001">
    <property type="entry name" value="Ubiquitin-like modifier-activating enzyme ATG7"/>
    <property type="match status" value="1"/>
</dbReference>
<dbReference type="GO" id="GO:0000422">
    <property type="term" value="P:autophagy of mitochondrion"/>
    <property type="evidence" value="ECO:0007669"/>
    <property type="project" value="TreeGrafter"/>
</dbReference>
<dbReference type="GO" id="GO:0010150">
    <property type="term" value="P:leaf senescence"/>
    <property type="evidence" value="ECO:0007669"/>
    <property type="project" value="EnsemblPlants"/>
</dbReference>
<dbReference type="InterPro" id="IPR035985">
    <property type="entry name" value="Ubiquitin-activating_enz"/>
</dbReference>
<dbReference type="SUPFAM" id="SSF69572">
    <property type="entry name" value="Activating enzymes of the ubiquitin-like proteins"/>
    <property type="match status" value="1"/>
</dbReference>
<evidence type="ECO:0000256" key="6">
    <source>
        <dbReference type="ARBA" id="ARBA00023006"/>
    </source>
</evidence>
<dbReference type="GO" id="GO:0019778">
    <property type="term" value="F:Atg12 activating enzyme activity"/>
    <property type="evidence" value="ECO:0007669"/>
    <property type="project" value="TreeGrafter"/>
</dbReference>
<evidence type="ECO:0000256" key="1">
    <source>
        <dbReference type="ARBA" id="ARBA00010931"/>
    </source>
</evidence>
<dbReference type="InterPro" id="IPR032197">
    <property type="entry name" value="Atg7_N"/>
</dbReference>
<dbReference type="GO" id="GO:0000407">
    <property type="term" value="C:phagophore assembly site"/>
    <property type="evidence" value="ECO:0007669"/>
    <property type="project" value="UniProtKB-SubCell"/>
</dbReference>
<feature type="domain" description="THIF-type NAD/FAD binding fold" evidence="9">
    <location>
        <begin position="344"/>
        <end position="589"/>
    </location>
</feature>
<comment type="similarity">
    <text evidence="1 8">Belongs to the ATG7 family.</text>
</comment>
<keyword evidence="3 8" id="KW-0813">Transport</keyword>
<dbReference type="InterPro" id="IPR042523">
    <property type="entry name" value="Atg7_N_2"/>
</dbReference>
<keyword evidence="12" id="KW-1185">Reference proteome</keyword>
<dbReference type="GO" id="GO:0050832">
    <property type="term" value="P:defense response to fungus"/>
    <property type="evidence" value="ECO:0007669"/>
    <property type="project" value="EnsemblPlants"/>
</dbReference>
<dbReference type="InterPro" id="IPR000594">
    <property type="entry name" value="ThiF_NAD_FAD-bd"/>
</dbReference>
<dbReference type="InterPro" id="IPR042522">
    <property type="entry name" value="Atg7_N_1"/>
</dbReference>
<keyword evidence="4 8" id="KW-0833">Ubl conjugation pathway</keyword>
<proteinExistence type="inferred from homology"/>
<keyword evidence="8" id="KW-0963">Cytoplasm</keyword>
<evidence type="ECO:0000259" key="9">
    <source>
        <dbReference type="Pfam" id="PF00899"/>
    </source>
</evidence>
<keyword evidence="5 8" id="KW-0653">Protein transport</keyword>
<sequence>MAEQGSSTVLQLAPFQSMVDEGFWHRLSSLKLNELGINDSPISITGFYAPCSHSQVSNHLTLLAESLPSTLSELSSEPVISRGNRNRCPVPGLLYNTNTLEDFRALDLQSLLKAEGKKIWEDIHSGNAEKNSALLSRFLLVSFADLKKWSFHYWFAFPALALKPPATCVGLRKASQYFSPETAQSVSAACNEWRNSSLTADVPFFLVSVSSDSQATIRGLHEWDACQAESNELLYGFYDPCHLPNNPGWPLRNLLALICARWNQSSVKFLCYRESRGFADMELSLVGEALISVAEDWKRPENVPDVVGWELNKGKRLPRCISLAKSMDPTRLAVSAADLNLKLMRWRALPSLDLETLFGLKCLLLGAGTLGCQVARMLMAWGVRKITLVDNGRVAMSNPLRQSLYTLDDCLNGGEFKATAAVKSLQRIFPAVESEGVVMAIPMPGHPVPSHMESGVLDDCRRLNELINAHDAVFLLTDTRESRWLPTLLSANANKITITAALGFDSFLVMRHGAGPLDSLSADLSKSSVSGESGGSRLGCYFCNDVVAPIDSTANRTLDQQCTVTRPGLAPIASALAVELLVGVLHHPDRIYAEGEVSNTAASAGSEQPLGILPHQIRGSLSQFSQMTLLGRASSSCTACSATVVSQFQKRGVEFVLQAVNHPTFLEDLTGLTELMRSANEFNLDWDNETDGDDDSLLQI</sequence>
<evidence type="ECO:0000259" key="10">
    <source>
        <dbReference type="Pfam" id="PF16420"/>
    </source>
</evidence>
<dbReference type="EnsemblPlants" id="Kaladp0010s0033.2.v1.1">
    <property type="protein sequence ID" value="Kaladp0010s0033.2.v1.1"/>
    <property type="gene ID" value="Kaladp0010s0033.v1.1"/>
</dbReference>
<comment type="subcellular location">
    <subcellularLocation>
        <location evidence="8">Cytoplasm</location>
    </subcellularLocation>
    <subcellularLocation>
        <location evidence="8">Preautophagosomal structure</location>
    </subcellularLocation>
</comment>
<evidence type="ECO:0000313" key="11">
    <source>
        <dbReference type="EnsemblPlants" id="Kaladp0010s0033.2.v1.1"/>
    </source>
</evidence>
<dbReference type="GO" id="GO:0006995">
    <property type="term" value="P:cellular response to nitrogen starvation"/>
    <property type="evidence" value="ECO:0007669"/>
    <property type="project" value="TreeGrafter"/>
</dbReference>
<evidence type="ECO:0000256" key="4">
    <source>
        <dbReference type="ARBA" id="ARBA00022786"/>
    </source>
</evidence>
<dbReference type="FunFam" id="3.40.140.70:FF:000001">
    <property type="entry name" value="Ubiquitin-like modifier-activating enzyme atg7"/>
    <property type="match status" value="1"/>
</dbReference>
<dbReference type="PANTHER" id="PTHR10953:SF3">
    <property type="entry name" value="UBIQUITIN-LIKE MODIFIER-ACTIVATING ENZYME ATG7"/>
    <property type="match status" value="1"/>
</dbReference>
<protein>
    <recommendedName>
        <fullName evidence="2 8">Ubiquitin-like modifier-activating enzyme ATG7</fullName>
    </recommendedName>
    <alternativeName>
        <fullName evidence="8">Autophagy-related protein 7</fullName>
    </alternativeName>
</protein>
<organism evidence="11 12">
    <name type="scientific">Kalanchoe fedtschenkoi</name>
    <name type="common">Lavender scallops</name>
    <name type="synonym">South American air plant</name>
    <dbReference type="NCBI Taxonomy" id="63787"/>
    <lineage>
        <taxon>Eukaryota</taxon>
        <taxon>Viridiplantae</taxon>
        <taxon>Streptophyta</taxon>
        <taxon>Embryophyta</taxon>
        <taxon>Tracheophyta</taxon>
        <taxon>Spermatophyta</taxon>
        <taxon>Magnoliopsida</taxon>
        <taxon>eudicotyledons</taxon>
        <taxon>Gunneridae</taxon>
        <taxon>Pentapetalae</taxon>
        <taxon>Saxifragales</taxon>
        <taxon>Crassulaceae</taxon>
        <taxon>Kalanchoe</taxon>
    </lineage>
</organism>
<dbReference type="GO" id="GO:0034727">
    <property type="term" value="P:piecemeal microautophagy of the nucleus"/>
    <property type="evidence" value="ECO:0007669"/>
    <property type="project" value="TreeGrafter"/>
</dbReference>
<dbReference type="GO" id="GO:0032446">
    <property type="term" value="P:protein modification by small protein conjugation"/>
    <property type="evidence" value="ECO:0007669"/>
    <property type="project" value="TreeGrafter"/>
</dbReference>
<comment type="subunit">
    <text evidence="8">Homodimer.</text>
</comment>
<dbReference type="InterPro" id="IPR006285">
    <property type="entry name" value="Atg7"/>
</dbReference>
<dbReference type="Pfam" id="PF00899">
    <property type="entry name" value="ThiF"/>
    <property type="match status" value="1"/>
</dbReference>
<dbReference type="GO" id="GO:0015031">
    <property type="term" value="P:protein transport"/>
    <property type="evidence" value="ECO:0007669"/>
    <property type="project" value="UniProtKB-UniRule"/>
</dbReference>
<dbReference type="FunFam" id="3.40.50.720:FF:000243">
    <property type="entry name" value="Ubiquitin-like modifier-activating enzyme ATG7"/>
    <property type="match status" value="1"/>
</dbReference>
<evidence type="ECO:0000256" key="7">
    <source>
        <dbReference type="PIRSR" id="PIRSR606285-1"/>
    </source>
</evidence>
<dbReference type="PANTHER" id="PTHR10953">
    <property type="entry name" value="UBIQUITIN-ACTIVATING ENZYME E1"/>
    <property type="match status" value="1"/>
</dbReference>
<dbReference type="Gramene" id="Kaladp0010s0033.1.v1.1">
    <property type="protein sequence ID" value="Kaladp0010s0033.1.v1.1"/>
    <property type="gene ID" value="Kaladp0010s0033.v1.1"/>
</dbReference>
<comment type="function">
    <text evidence="8">E1-like activating enzyme involved in the 2 ubiquitin-like systems required for autophagy.</text>
</comment>
<dbReference type="Gramene" id="Kaladp0010s0033.2.v1.1">
    <property type="protein sequence ID" value="Kaladp0010s0033.2.v1.1"/>
    <property type="gene ID" value="Kaladp0010s0033.v1.1"/>
</dbReference>
<dbReference type="AlphaFoldDB" id="A0A7N0SWB2"/>
<accession>A0A7N0SWB2</accession>
<dbReference type="InterPro" id="IPR045886">
    <property type="entry name" value="ThiF/MoeB/HesA"/>
</dbReference>
<feature type="active site" description="Glycyl thioester intermediate" evidence="7">
    <location>
        <position position="562"/>
    </location>
</feature>
<dbReference type="Gene3D" id="3.40.140.100">
    <property type="entry name" value="Ubiquitin-like modifier-activating enzyme ATG7 C-terminal domain"/>
    <property type="match status" value="1"/>
</dbReference>
<dbReference type="NCBIfam" id="TIGR01381">
    <property type="entry name" value="E1_like_apg7"/>
    <property type="match status" value="1"/>
</dbReference>
<dbReference type="Gene3D" id="3.40.140.70">
    <property type="entry name" value="Ubiquitin-like modifier-activating enzyme ATG7 N-terminal domain"/>
    <property type="match status" value="1"/>
</dbReference>
<evidence type="ECO:0000313" key="12">
    <source>
        <dbReference type="Proteomes" id="UP000594263"/>
    </source>
</evidence>
<dbReference type="OMA" id="RQIWDAI"/>
<name>A0A7N0SWB2_KALFE</name>
<keyword evidence="6 8" id="KW-0072">Autophagy</keyword>
<evidence type="ECO:0000256" key="2">
    <source>
        <dbReference type="ARBA" id="ARBA00017647"/>
    </source>
</evidence>
<dbReference type="CDD" id="cd01486">
    <property type="entry name" value="Apg7"/>
    <property type="match status" value="1"/>
</dbReference>